<name>K0IUX6_AMPXN</name>
<evidence type="ECO:0008006" key="3">
    <source>
        <dbReference type="Google" id="ProtNLM"/>
    </source>
</evidence>
<dbReference type="KEGG" id="axl:AXY_00220"/>
<proteinExistence type="predicted"/>
<accession>K0IUX6</accession>
<dbReference type="Proteomes" id="UP000006294">
    <property type="component" value="Chromosome"/>
</dbReference>
<evidence type="ECO:0000313" key="2">
    <source>
        <dbReference type="Proteomes" id="UP000006294"/>
    </source>
</evidence>
<reference evidence="1 2" key="1">
    <citation type="submission" date="2011-01" db="EMBL/GenBank/DDBJ databases">
        <title>Whole genome sequence of Amphibacillus xylinus NBRC 15112.</title>
        <authorList>
            <person name="Nakazawa H."/>
            <person name="Katano Y."/>
            <person name="Nakamura S."/>
            <person name="Sasagawa M."/>
            <person name="Fukada J."/>
            <person name="Arai T."/>
            <person name="Sasakura N."/>
            <person name="Mochizuki D."/>
            <person name="Hosoyama A."/>
            <person name="Harada K."/>
            <person name="Horikawa H."/>
            <person name="Kato Y."/>
            <person name="Harada T."/>
            <person name="Sasaki K."/>
            <person name="Sekiguchi M."/>
            <person name="Hodoyama M."/>
            <person name="Nishiko R."/>
            <person name="Narita H."/>
            <person name="Hanamaki A."/>
            <person name="Hata C."/>
            <person name="Konno Y."/>
            <person name="Niimura Y."/>
            <person name="Yamazaki S."/>
            <person name="Fujita N."/>
        </authorList>
    </citation>
    <scope>NUCLEOTIDE SEQUENCE [LARGE SCALE GENOMIC DNA]</scope>
    <source>
        <strain evidence="2">ATCC 51415 / DSM 6626 / JCM 7361 / LMG 17667 / NBRC 15112 / Ep01</strain>
    </source>
</reference>
<dbReference type="RefSeq" id="WP_015008761.1">
    <property type="nucleotide sequence ID" value="NC_018704.1"/>
</dbReference>
<sequence length="69" mass="8363">MFGKKSWKKEKEKLLTQIFQLQKEWKQLKSILDQSVDPSDVGRVDLRVAEIKYFYLLREAKYYHLNANK</sequence>
<dbReference type="InterPro" id="IPR019644">
    <property type="entry name" value="DUF2508"/>
</dbReference>
<organism evidence="1 2">
    <name type="scientific">Amphibacillus xylanus (strain ATCC 51415 / DSM 6626 / JCM 7361 / LMG 17667 / NBRC 15112 / Ep01)</name>
    <dbReference type="NCBI Taxonomy" id="698758"/>
    <lineage>
        <taxon>Bacteria</taxon>
        <taxon>Bacillati</taxon>
        <taxon>Bacillota</taxon>
        <taxon>Bacilli</taxon>
        <taxon>Bacillales</taxon>
        <taxon>Bacillaceae</taxon>
        <taxon>Amphibacillus</taxon>
    </lineage>
</organism>
<gene>
    <name evidence="1" type="ordered locus">AXY_00220</name>
</gene>
<dbReference type="OrthoDB" id="2166610at2"/>
<keyword evidence="2" id="KW-1185">Reference proteome</keyword>
<evidence type="ECO:0000313" key="1">
    <source>
        <dbReference type="EMBL" id="BAM46154.1"/>
    </source>
</evidence>
<dbReference type="EMBL" id="AP012050">
    <property type="protein sequence ID" value="BAM46154.1"/>
    <property type="molecule type" value="Genomic_DNA"/>
</dbReference>
<dbReference type="HOGENOM" id="CLU_187598_1_0_9"/>
<dbReference type="AlphaFoldDB" id="K0IUX6"/>
<protein>
    <recommendedName>
        <fullName evidence="3">DUF2508 family protein</fullName>
    </recommendedName>
</protein>
<dbReference type="Pfam" id="PF10704">
    <property type="entry name" value="DUF2508"/>
    <property type="match status" value="1"/>
</dbReference>
<dbReference type="STRING" id="698758.AXY_00220"/>